<evidence type="ECO:0000313" key="7">
    <source>
        <dbReference type="EMBL" id="CDQ10760.1"/>
    </source>
</evidence>
<dbReference type="RefSeq" id="WP_035193450.1">
    <property type="nucleotide sequence ID" value="NZ_CCCS020000037.1"/>
</dbReference>
<feature type="transmembrane region" description="Helical" evidence="5">
    <location>
        <begin position="39"/>
        <end position="59"/>
    </location>
</feature>
<evidence type="ECO:0000256" key="4">
    <source>
        <dbReference type="ARBA" id="ARBA00023136"/>
    </source>
</evidence>
<dbReference type="Proteomes" id="UP000595420">
    <property type="component" value="Chromosome"/>
</dbReference>
<name>A0A060UQN8_9PROT</name>
<dbReference type="GO" id="GO:0005886">
    <property type="term" value="C:plasma membrane"/>
    <property type="evidence" value="ECO:0007669"/>
    <property type="project" value="InterPro"/>
</dbReference>
<reference evidence="7" key="1">
    <citation type="submission" date="2014-03" db="EMBL/GenBank/DDBJ databases">
        <authorList>
            <person name="Genoscope - CEA"/>
        </authorList>
    </citation>
    <scope>NUCLEOTIDE SEQUENCE [LARGE SCALE GENOMIC DNA]</scope>
    <source>
        <strain evidence="7">CF27</strain>
    </source>
</reference>
<protein>
    <submittedName>
        <fullName evidence="8">LapA family protein</fullName>
    </submittedName>
</protein>
<evidence type="ECO:0000313" key="8">
    <source>
        <dbReference type="EMBL" id="QQD73207.1"/>
    </source>
</evidence>
<evidence type="ECO:0000313" key="10">
    <source>
        <dbReference type="Proteomes" id="UP000193925"/>
    </source>
</evidence>
<proteinExistence type="predicted"/>
<dbReference type="InterPro" id="IPR010445">
    <property type="entry name" value="LapA_dom"/>
</dbReference>
<evidence type="ECO:0000259" key="6">
    <source>
        <dbReference type="Pfam" id="PF06305"/>
    </source>
</evidence>
<dbReference type="AlphaFoldDB" id="A0A060UQN8"/>
<sequence>MWMVVSFLIAALAVIFAVQNGAPATIHFFSWTFAQSQGVVLLSGFVAGFIASMLIYLPTHIRNKLKIRRHERHVADLEGRLNAERGKREYIEKEHAAAMRVQKSNGIAADDTEKTLTK</sequence>
<keyword evidence="1" id="KW-1003">Cell membrane</keyword>
<evidence type="ECO:0000256" key="5">
    <source>
        <dbReference type="SAM" id="Phobius"/>
    </source>
</evidence>
<keyword evidence="10" id="KW-1185">Reference proteome</keyword>
<organism evidence="7">
    <name type="scientific">Acidithiobacillus ferrivorans</name>
    <dbReference type="NCBI Taxonomy" id="160808"/>
    <lineage>
        <taxon>Bacteria</taxon>
        <taxon>Pseudomonadati</taxon>
        <taxon>Pseudomonadota</taxon>
        <taxon>Acidithiobacillia</taxon>
        <taxon>Acidithiobacillales</taxon>
        <taxon>Acidithiobacillaceae</taxon>
        <taxon>Acidithiobacillus</taxon>
    </lineage>
</organism>
<evidence type="ECO:0000256" key="2">
    <source>
        <dbReference type="ARBA" id="ARBA00022692"/>
    </source>
</evidence>
<dbReference type="EMBL" id="CCCS020000037">
    <property type="protein sequence ID" value="CDQ10760.1"/>
    <property type="molecule type" value="Genomic_DNA"/>
</dbReference>
<dbReference type="Pfam" id="PF06305">
    <property type="entry name" value="LapA_dom"/>
    <property type="match status" value="1"/>
</dbReference>
<reference evidence="7" key="2">
    <citation type="submission" date="2014-07" db="EMBL/GenBank/DDBJ databases">
        <title>Initial genome analysis of the psychrotolerant acidophile Acidithiobacillus ferrivorans CF27: insights into iron and sulfur oxidation pathways and into biofilm formation.</title>
        <authorList>
            <person name="Talla E."/>
            <person name="Hedrich S."/>
            <person name="Mangenot S."/>
            <person name="Ji B."/>
            <person name="Johnson D.B."/>
            <person name="Barbe V."/>
            <person name="Bonnefoy V."/>
        </authorList>
    </citation>
    <scope>NUCLEOTIDE SEQUENCE [LARGE SCALE GENOMIC DNA]</scope>
    <source>
        <strain evidence="7">CF27</strain>
    </source>
</reference>
<keyword evidence="4 5" id="KW-0472">Membrane</keyword>
<reference evidence="9 10" key="3">
    <citation type="submission" date="2017-03" db="EMBL/GenBank/DDBJ databases">
        <authorList>
            <person name="Regsiter A."/>
            <person name="William W."/>
        </authorList>
    </citation>
    <scope>NUCLEOTIDE SEQUENCE [LARGE SCALE GENOMIC DNA]</scope>
    <source>
        <strain evidence="9">PRJEB5721</strain>
    </source>
</reference>
<dbReference type="EMBL" id="CP059488">
    <property type="protein sequence ID" value="QQD73207.1"/>
    <property type="molecule type" value="Genomic_DNA"/>
</dbReference>
<evidence type="ECO:0000256" key="1">
    <source>
        <dbReference type="ARBA" id="ARBA00022475"/>
    </source>
</evidence>
<keyword evidence="3 5" id="KW-1133">Transmembrane helix</keyword>
<keyword evidence="2 5" id="KW-0812">Transmembrane</keyword>
<evidence type="ECO:0000313" key="9">
    <source>
        <dbReference type="EMBL" id="SMH65901.1"/>
    </source>
</evidence>
<feature type="domain" description="Lipopolysaccharide assembly protein A" evidence="6">
    <location>
        <begin position="19"/>
        <end position="81"/>
    </location>
</feature>
<accession>A0A060UQN8</accession>
<gene>
    <name evidence="9" type="ORF">AFERRI_20690</name>
    <name evidence="7" type="ORF">AFERRI_420058</name>
    <name evidence="8" type="ORF">H2515_02465</name>
</gene>
<dbReference type="Proteomes" id="UP000193925">
    <property type="component" value="Chromosome AFERRI"/>
</dbReference>
<dbReference type="EMBL" id="LT841305">
    <property type="protein sequence ID" value="SMH65901.1"/>
    <property type="molecule type" value="Genomic_DNA"/>
</dbReference>
<evidence type="ECO:0000313" key="11">
    <source>
        <dbReference type="Proteomes" id="UP000595420"/>
    </source>
</evidence>
<evidence type="ECO:0000256" key="3">
    <source>
        <dbReference type="ARBA" id="ARBA00022989"/>
    </source>
</evidence>
<reference evidence="8 11" key="4">
    <citation type="submission" date="2020-07" db="EMBL/GenBank/DDBJ databases">
        <title>Complete genome sequence analysis of Acidithiobacillus ferrivorans XJFY6S-08 reveals extreme environmental adaptation to alpine acid mine drainage.</title>
        <authorList>
            <person name="Yan L."/>
            <person name="Ni Y."/>
        </authorList>
    </citation>
    <scope>NUCLEOTIDE SEQUENCE [LARGE SCALE GENOMIC DNA]</scope>
    <source>
        <strain evidence="8 11">XJFY6S-08</strain>
    </source>
</reference>